<evidence type="ECO:0000313" key="1">
    <source>
        <dbReference type="EMBL" id="KAI5329336.1"/>
    </source>
</evidence>
<sequence length="68" mass="7781">MIDALVLAFAVVMSFEWGPVTVVRQASHDHHSQSTQIWELFIILLFVKEEGAIAIQHQIRGMHAKQRN</sequence>
<organism evidence="1 2">
    <name type="scientific">Prunus dulcis</name>
    <name type="common">Almond</name>
    <name type="synonym">Amygdalus dulcis</name>
    <dbReference type="NCBI Taxonomy" id="3755"/>
    <lineage>
        <taxon>Eukaryota</taxon>
        <taxon>Viridiplantae</taxon>
        <taxon>Streptophyta</taxon>
        <taxon>Embryophyta</taxon>
        <taxon>Tracheophyta</taxon>
        <taxon>Spermatophyta</taxon>
        <taxon>Magnoliopsida</taxon>
        <taxon>eudicotyledons</taxon>
        <taxon>Gunneridae</taxon>
        <taxon>Pentapetalae</taxon>
        <taxon>rosids</taxon>
        <taxon>fabids</taxon>
        <taxon>Rosales</taxon>
        <taxon>Rosaceae</taxon>
        <taxon>Amygdaloideae</taxon>
        <taxon>Amygdaleae</taxon>
        <taxon>Prunus</taxon>
    </lineage>
</organism>
<keyword evidence="2" id="KW-1185">Reference proteome</keyword>
<reference evidence="1 2" key="1">
    <citation type="journal article" date="2022" name="G3 (Bethesda)">
        <title>Whole-genome sequence and methylome profiling of the almond [Prunus dulcis (Mill.) D.A. Webb] cultivar 'Nonpareil'.</title>
        <authorList>
            <person name="D'Amico-Willman K.M."/>
            <person name="Ouma W.Z."/>
            <person name="Meulia T."/>
            <person name="Sideli G.M."/>
            <person name="Gradziel T.M."/>
            <person name="Fresnedo-Ramirez J."/>
        </authorList>
    </citation>
    <scope>NUCLEOTIDE SEQUENCE [LARGE SCALE GENOMIC DNA]</scope>
    <source>
        <strain evidence="1">Clone GOH B32 T37-40</strain>
    </source>
</reference>
<dbReference type="AlphaFoldDB" id="A0AAD4VRA0"/>
<name>A0AAD4VRA0_PRUDU</name>
<accession>A0AAD4VRA0</accession>
<protein>
    <submittedName>
        <fullName evidence="1">Uncharacterized protein</fullName>
    </submittedName>
</protein>
<proteinExistence type="predicted"/>
<gene>
    <name evidence="1" type="ORF">L3X38_028733</name>
</gene>
<evidence type="ECO:0000313" key="2">
    <source>
        <dbReference type="Proteomes" id="UP001054821"/>
    </source>
</evidence>
<dbReference type="PROSITE" id="PS50096">
    <property type="entry name" value="IQ"/>
    <property type="match status" value="1"/>
</dbReference>
<dbReference type="EMBL" id="JAJFAZ020000005">
    <property type="protein sequence ID" value="KAI5329336.1"/>
    <property type="molecule type" value="Genomic_DNA"/>
</dbReference>
<dbReference type="Proteomes" id="UP001054821">
    <property type="component" value="Chromosome 5"/>
</dbReference>
<comment type="caution">
    <text evidence="1">The sequence shown here is derived from an EMBL/GenBank/DDBJ whole genome shotgun (WGS) entry which is preliminary data.</text>
</comment>